<dbReference type="EMBL" id="OCST01000004">
    <property type="protein sequence ID" value="SOE71071.1"/>
    <property type="molecule type" value="Genomic_DNA"/>
</dbReference>
<feature type="region of interest" description="Disordered" evidence="6">
    <location>
        <begin position="61"/>
        <end position="84"/>
    </location>
</feature>
<evidence type="ECO:0000256" key="7">
    <source>
        <dbReference type="SAM" id="Phobius"/>
    </source>
</evidence>
<evidence type="ECO:0000256" key="6">
    <source>
        <dbReference type="SAM" id="MobiDB-lite"/>
    </source>
</evidence>
<dbReference type="Proteomes" id="UP000219440">
    <property type="component" value="Unassembled WGS sequence"/>
</dbReference>
<name>A0A2C8ZY58_9MICO</name>
<organism evidence="9 10">
    <name type="scientific">Salinibacterium xinjiangense</name>
    <dbReference type="NCBI Taxonomy" id="386302"/>
    <lineage>
        <taxon>Bacteria</taxon>
        <taxon>Bacillati</taxon>
        <taxon>Actinomycetota</taxon>
        <taxon>Actinomycetes</taxon>
        <taxon>Micrococcales</taxon>
        <taxon>Microbacteriaceae</taxon>
        <taxon>Salinibacterium</taxon>
    </lineage>
</organism>
<keyword evidence="3 7" id="KW-0812">Transmembrane</keyword>
<gene>
    <name evidence="9" type="ORF">SAMN06296378_2391</name>
</gene>
<dbReference type="InterPro" id="IPR027379">
    <property type="entry name" value="CLS_N"/>
</dbReference>
<evidence type="ECO:0000256" key="5">
    <source>
        <dbReference type="ARBA" id="ARBA00023136"/>
    </source>
</evidence>
<feature type="transmembrane region" description="Helical" evidence="7">
    <location>
        <begin position="35"/>
        <end position="55"/>
    </location>
</feature>
<evidence type="ECO:0000256" key="3">
    <source>
        <dbReference type="ARBA" id="ARBA00022692"/>
    </source>
</evidence>
<evidence type="ECO:0000256" key="4">
    <source>
        <dbReference type="ARBA" id="ARBA00022989"/>
    </source>
</evidence>
<protein>
    <submittedName>
        <fullName evidence="9">Phospholipase_D-nuclease N-terminal</fullName>
    </submittedName>
</protein>
<dbReference type="AlphaFoldDB" id="A0A2C8ZY58"/>
<evidence type="ECO:0000256" key="1">
    <source>
        <dbReference type="ARBA" id="ARBA00004651"/>
    </source>
</evidence>
<accession>A0A2C8ZY58</accession>
<sequence>MIQVLLTVGSLALMIFALVDVITSDSWKFRYLDKVAWVFIVILLPLIGSILWLIVGKQPVESTDRGTFGDPRRYETPVSQQSPQDDAAAVEREIEFHEREARIRRLEAELKTKRIAP</sequence>
<keyword evidence="2" id="KW-1003">Cell membrane</keyword>
<dbReference type="Pfam" id="PF13396">
    <property type="entry name" value="PLDc_N"/>
    <property type="match status" value="1"/>
</dbReference>
<comment type="subcellular location">
    <subcellularLocation>
        <location evidence="1">Cell membrane</location>
        <topology evidence="1">Multi-pass membrane protein</topology>
    </subcellularLocation>
</comment>
<evidence type="ECO:0000259" key="8">
    <source>
        <dbReference type="Pfam" id="PF13396"/>
    </source>
</evidence>
<feature type="domain" description="Cardiolipin synthase N-terminal" evidence="8">
    <location>
        <begin position="12"/>
        <end position="56"/>
    </location>
</feature>
<dbReference type="RefSeq" id="WP_179691889.1">
    <property type="nucleotide sequence ID" value="NZ_BMLC01000003.1"/>
</dbReference>
<evidence type="ECO:0000256" key="2">
    <source>
        <dbReference type="ARBA" id="ARBA00022475"/>
    </source>
</evidence>
<keyword evidence="4 7" id="KW-1133">Transmembrane helix</keyword>
<evidence type="ECO:0000313" key="9">
    <source>
        <dbReference type="EMBL" id="SOE71071.1"/>
    </source>
</evidence>
<evidence type="ECO:0000313" key="10">
    <source>
        <dbReference type="Proteomes" id="UP000219440"/>
    </source>
</evidence>
<keyword evidence="10" id="KW-1185">Reference proteome</keyword>
<proteinExistence type="predicted"/>
<dbReference type="GO" id="GO:0005886">
    <property type="term" value="C:plasma membrane"/>
    <property type="evidence" value="ECO:0007669"/>
    <property type="project" value="UniProtKB-SubCell"/>
</dbReference>
<keyword evidence="5 7" id="KW-0472">Membrane</keyword>
<reference evidence="9 10" key="1">
    <citation type="submission" date="2017-09" db="EMBL/GenBank/DDBJ databases">
        <authorList>
            <person name="Ehlers B."/>
            <person name="Leendertz F.H."/>
        </authorList>
    </citation>
    <scope>NUCLEOTIDE SEQUENCE [LARGE SCALE GENOMIC DNA]</scope>
    <source>
        <strain evidence="9 10">CGMCC 1.05381</strain>
    </source>
</reference>